<proteinExistence type="predicted"/>
<reference evidence="1" key="1">
    <citation type="submission" date="2020-04" db="EMBL/GenBank/DDBJ databases">
        <authorList>
            <person name="Chiriac C."/>
            <person name="Salcher M."/>
            <person name="Ghai R."/>
            <person name="Kavagutti S V."/>
        </authorList>
    </citation>
    <scope>NUCLEOTIDE SEQUENCE</scope>
</reference>
<evidence type="ECO:0000313" key="1">
    <source>
        <dbReference type="EMBL" id="CAB4130785.1"/>
    </source>
</evidence>
<sequence length="99" mass="11098">MLKVVVVATVSAIALAGCTAREQQLLAAGAVGAVAGAVVASEVSQPRPYYVQERPVYVQPRPAYYEERRPIYVQPHRRPQCFSTWENTHRGMVERRVCR</sequence>
<gene>
    <name evidence="1" type="ORF">UFOVP132_15</name>
</gene>
<dbReference type="PROSITE" id="PS51257">
    <property type="entry name" value="PROKAR_LIPOPROTEIN"/>
    <property type="match status" value="1"/>
</dbReference>
<name>A0A6J5L9Y4_9CAUD</name>
<organism evidence="1">
    <name type="scientific">uncultured Caudovirales phage</name>
    <dbReference type="NCBI Taxonomy" id="2100421"/>
    <lineage>
        <taxon>Viruses</taxon>
        <taxon>Duplodnaviria</taxon>
        <taxon>Heunggongvirae</taxon>
        <taxon>Uroviricota</taxon>
        <taxon>Caudoviricetes</taxon>
        <taxon>Peduoviridae</taxon>
        <taxon>Maltschvirus</taxon>
        <taxon>Maltschvirus maltsch</taxon>
    </lineage>
</organism>
<evidence type="ECO:0008006" key="2">
    <source>
        <dbReference type="Google" id="ProtNLM"/>
    </source>
</evidence>
<accession>A0A6J5L9Y4</accession>
<dbReference type="EMBL" id="LR796247">
    <property type="protein sequence ID" value="CAB4130785.1"/>
    <property type="molecule type" value="Genomic_DNA"/>
</dbReference>
<protein>
    <recommendedName>
        <fullName evidence="2">Lipoprotein</fullName>
    </recommendedName>
</protein>